<keyword evidence="2" id="KW-1185">Reference proteome</keyword>
<name>A0A0D7CGN1_9ACTN</name>
<dbReference type="AlphaFoldDB" id="A0A0D7CGN1"/>
<evidence type="ECO:0000313" key="2">
    <source>
        <dbReference type="Proteomes" id="UP000032458"/>
    </source>
</evidence>
<organism evidence="1 2">
    <name type="scientific">Streptomyces natalensis ATCC 27448</name>
    <dbReference type="NCBI Taxonomy" id="1240678"/>
    <lineage>
        <taxon>Bacteria</taxon>
        <taxon>Bacillati</taxon>
        <taxon>Actinomycetota</taxon>
        <taxon>Actinomycetes</taxon>
        <taxon>Kitasatosporales</taxon>
        <taxon>Streptomycetaceae</taxon>
        <taxon>Streptomyces</taxon>
    </lineage>
</organism>
<protein>
    <submittedName>
        <fullName evidence="1">Uncharacterized protein</fullName>
    </submittedName>
</protein>
<sequence length="672" mass="72508">MGEFVGVNPDRVRKLANRLKDLEHALSVHGPNIKKKLQEWDTALDLSVIAKQTGAVSDYARNMSKRADLARDLLTHGGSGLCTPAGEIVSIPWNMKDVTDQQRAQEAKDEAADLKNALDDPEALGSREAIEAIGQSVQDHKDDPAYLKAFADAGGMADVARVSQALHQQDGTHKNVVLSDDSAEIIGKFADGINRIFKYERGKNPKIPPNADYEKALTQPAGGDMWSVGMLFKYGPRGDAWEPHVLSHVAGAMLDWRKSHDMRPGYSKGGVVGMGYSPEAYEDPEDAWYGALGLTHSDMDENSQDALSRVNAIDTNDPSIALMQRVSENADAARDLLGGKSGANHAKELVNDGWATPGTKLDDAKFPAAVIRAATGDRIHHAAESATAAANVINAGAAKYAQDGTKSDHEKEQYPVNMAMSKALSNVFQAYVPDFATSTGVSQKHASPADGTVIVDKETAKAFLSEIMKNHDEAGNVIQAINAQIGLTSQHGIDGGAGTYLKNLAELRGEVSAAGHGAHMDEAALRDAEHAKQLLWFNIITSGAAAVPLPENPAKFALGSKWGQAAIWAGIPYGGSEFPSGESSQVESDYKAIKFSDSTSMQVPLMRGLVRSREIKPPDNHPEWADGNIVIDNDKDRNDFNAWWIKAKEHCQGRLDNFDDDMRDAFKRGADN</sequence>
<accession>A0A0D7CGN1</accession>
<proteinExistence type="predicted"/>
<evidence type="ECO:0000313" key="1">
    <source>
        <dbReference type="EMBL" id="KIZ15424.1"/>
    </source>
</evidence>
<dbReference type="PATRIC" id="fig|1240678.4.peg.6000"/>
<dbReference type="RefSeq" id="WP_030063061.1">
    <property type="nucleotide sequence ID" value="NZ_JRKI01000034.1"/>
</dbReference>
<gene>
    <name evidence="1" type="ORF">SNA_28135</name>
</gene>
<dbReference type="EMBL" id="JRKI01000034">
    <property type="protein sequence ID" value="KIZ15424.1"/>
    <property type="molecule type" value="Genomic_DNA"/>
</dbReference>
<reference evidence="1 2" key="1">
    <citation type="submission" date="2014-09" db="EMBL/GenBank/DDBJ databases">
        <title>Draft genome sequence of Streptomyces natalensis ATCC 27448, producer of the antifungal pimaricin.</title>
        <authorList>
            <person name="Mendes M.V."/>
            <person name="Beites T."/>
            <person name="Pires S."/>
            <person name="Santos C.L."/>
            <person name="Moradas-Ferreira P."/>
        </authorList>
    </citation>
    <scope>NUCLEOTIDE SEQUENCE [LARGE SCALE GENOMIC DNA]</scope>
    <source>
        <strain evidence="1 2">ATCC 27448</strain>
    </source>
</reference>
<dbReference type="Proteomes" id="UP000032458">
    <property type="component" value="Unassembled WGS sequence"/>
</dbReference>
<comment type="caution">
    <text evidence="1">The sequence shown here is derived from an EMBL/GenBank/DDBJ whole genome shotgun (WGS) entry which is preliminary data.</text>
</comment>